<dbReference type="PANTHER" id="PTHR22760">
    <property type="entry name" value="GLYCOSYLTRANSFERASE"/>
    <property type="match status" value="1"/>
</dbReference>
<feature type="transmembrane region" description="Helical" evidence="12">
    <location>
        <begin position="110"/>
        <end position="127"/>
    </location>
</feature>
<dbReference type="EMBL" id="ML742166">
    <property type="protein sequence ID" value="KAE8148291.1"/>
    <property type="molecule type" value="Genomic_DNA"/>
</dbReference>
<evidence type="ECO:0000256" key="2">
    <source>
        <dbReference type="ARBA" id="ARBA00004922"/>
    </source>
</evidence>
<feature type="transmembrane region" description="Helical" evidence="12">
    <location>
        <begin position="134"/>
        <end position="154"/>
    </location>
</feature>
<keyword evidence="4 12" id="KW-0328">Glycosyltransferase</keyword>
<proteinExistence type="inferred from homology"/>
<keyword evidence="7 12" id="KW-0256">Endoplasmic reticulum</keyword>
<gene>
    <name evidence="13" type="ORF">BDV25DRAFT_158568</name>
</gene>
<keyword evidence="8 12" id="KW-1133">Transmembrane helix</keyword>
<reference evidence="13 14" key="1">
    <citation type="submission" date="2019-04" db="EMBL/GenBank/DDBJ databases">
        <title>Friends and foes A comparative genomics study of 23 Aspergillus species from section Flavi.</title>
        <authorList>
            <consortium name="DOE Joint Genome Institute"/>
            <person name="Kjaerbolling I."/>
            <person name="Vesth T."/>
            <person name="Frisvad J.C."/>
            <person name="Nybo J.L."/>
            <person name="Theobald S."/>
            <person name="Kildgaard S."/>
            <person name="Isbrandt T."/>
            <person name="Kuo A."/>
            <person name="Sato A."/>
            <person name="Lyhne E.K."/>
            <person name="Kogle M.E."/>
            <person name="Wiebenga A."/>
            <person name="Kun R.S."/>
            <person name="Lubbers R.J."/>
            <person name="Makela M.R."/>
            <person name="Barry K."/>
            <person name="Chovatia M."/>
            <person name="Clum A."/>
            <person name="Daum C."/>
            <person name="Haridas S."/>
            <person name="He G."/>
            <person name="LaButti K."/>
            <person name="Lipzen A."/>
            <person name="Mondo S."/>
            <person name="Riley R."/>
            <person name="Salamov A."/>
            <person name="Simmons B.A."/>
            <person name="Magnuson J.K."/>
            <person name="Henrissat B."/>
            <person name="Mortensen U.H."/>
            <person name="Larsen T.O."/>
            <person name="Devries R.P."/>
            <person name="Grigoriev I.V."/>
            <person name="Machida M."/>
            <person name="Baker S.E."/>
            <person name="Andersen M.R."/>
        </authorList>
    </citation>
    <scope>NUCLEOTIDE SEQUENCE [LARGE SCALE GENOMIC DNA]</scope>
    <source>
        <strain evidence="13 14">IBT 18842</strain>
    </source>
</reference>
<evidence type="ECO:0000256" key="1">
    <source>
        <dbReference type="ARBA" id="ARBA00004477"/>
    </source>
</evidence>
<comment type="similarity">
    <text evidence="3 12">Belongs to the glycosyltransferase 22 family.</text>
</comment>
<feature type="transmembrane region" description="Helical" evidence="12">
    <location>
        <begin position="6"/>
        <end position="24"/>
    </location>
</feature>
<comment type="pathway">
    <text evidence="2">Protein modification; protein glycosylation.</text>
</comment>
<evidence type="ECO:0000256" key="3">
    <source>
        <dbReference type="ARBA" id="ARBA00007063"/>
    </source>
</evidence>
<dbReference type="Proteomes" id="UP000325780">
    <property type="component" value="Unassembled WGS sequence"/>
</dbReference>
<comment type="catalytic activity">
    <reaction evidence="11">
        <text>an alpha-D-Man-(1-&gt;2)-alpha-D-Man-(1-&gt;2)-alpha-D-Man-(1-&gt;3)-[alpha-D-Man-(1-&gt;2)-alpha-D-Man-(1-&gt;3)-alpha-D-Man-(1-&gt;6)]-beta-D-Man-(1-&gt;4)-beta-D-GlcNAc-(1-&gt;4)-alpha-D-GlcNAc-diphospho-di-trans,poly-cis-dolichol + a di-trans,poly-cis-dolichyl beta-D-mannosyl phosphate = an alpha-D-Man-(1-&gt;2)-alpha-D-Man-(1-&gt;2)-alpha-D-Man-(1-&gt;3)-[alpha-D-Man-(1-&gt;2)-alpha-D-Man-(1-&gt;3)-[alpha-D-Man-(1-&gt;6)]-alpha-D-Man-(1-&gt;6)]-beta-D-Man-(1-&gt;4)-beta-D-GlcNAc-(1-&gt;4)-alpha-D-GlcNAc-diphospho-di-trans,poly-cis-dolichol + a di-trans,poly-cis-dolichyl phosphate + H(+)</text>
        <dbReference type="Rhea" id="RHEA:29535"/>
        <dbReference type="Rhea" id="RHEA-COMP:19498"/>
        <dbReference type="Rhea" id="RHEA-COMP:19501"/>
        <dbReference type="Rhea" id="RHEA-COMP:19518"/>
        <dbReference type="Rhea" id="RHEA-COMP:19519"/>
        <dbReference type="ChEBI" id="CHEBI:15378"/>
        <dbReference type="ChEBI" id="CHEBI:57683"/>
        <dbReference type="ChEBI" id="CHEBI:58211"/>
        <dbReference type="ChEBI" id="CHEBI:132517"/>
        <dbReference type="ChEBI" id="CHEBI:132519"/>
        <dbReference type="EC" id="2.4.1.260"/>
    </reaction>
    <physiologicalReaction direction="left-to-right" evidence="11">
        <dbReference type="Rhea" id="RHEA:29536"/>
    </physiologicalReaction>
</comment>
<comment type="subcellular location">
    <subcellularLocation>
        <location evidence="1 12">Endoplasmic reticulum membrane</location>
        <topology evidence="1 12">Multi-pass membrane protein</topology>
    </subcellularLocation>
</comment>
<evidence type="ECO:0000256" key="5">
    <source>
        <dbReference type="ARBA" id="ARBA00022679"/>
    </source>
</evidence>
<dbReference type="PANTHER" id="PTHR22760:SF1">
    <property type="entry name" value="DOL-P-MAN:MAN(7)GLCNAC(2)-PP-DOL ALPHA-1,6-MANNOSYLTRANSFERASE"/>
    <property type="match status" value="1"/>
</dbReference>
<evidence type="ECO:0000256" key="4">
    <source>
        <dbReference type="ARBA" id="ARBA00022676"/>
    </source>
</evidence>
<dbReference type="GO" id="GO:0052917">
    <property type="term" value="F:dol-P-Man:Man(7)GlcNAc(2)-PP-Dol alpha-1,6-mannosyltransferase activity"/>
    <property type="evidence" value="ECO:0007669"/>
    <property type="project" value="UniProtKB-EC"/>
</dbReference>
<evidence type="ECO:0000256" key="12">
    <source>
        <dbReference type="RuleBase" id="RU363075"/>
    </source>
</evidence>
<evidence type="ECO:0000256" key="9">
    <source>
        <dbReference type="ARBA" id="ARBA00023136"/>
    </source>
</evidence>
<accession>A0A5N6TQ96</accession>
<dbReference type="OrthoDB" id="19039at2759"/>
<dbReference type="AlphaFoldDB" id="A0A5N6TQ96"/>
<feature type="transmembrane region" description="Helical" evidence="12">
    <location>
        <begin position="217"/>
        <end position="234"/>
    </location>
</feature>
<evidence type="ECO:0000313" key="14">
    <source>
        <dbReference type="Proteomes" id="UP000325780"/>
    </source>
</evidence>
<evidence type="ECO:0000313" key="13">
    <source>
        <dbReference type="EMBL" id="KAE8148291.1"/>
    </source>
</evidence>
<evidence type="ECO:0000256" key="11">
    <source>
        <dbReference type="ARBA" id="ARBA00048899"/>
    </source>
</evidence>
<evidence type="ECO:0000256" key="7">
    <source>
        <dbReference type="ARBA" id="ARBA00022824"/>
    </source>
</evidence>
<dbReference type="EC" id="2.4.1.-" evidence="12"/>
<protein>
    <recommendedName>
        <fullName evidence="12">Mannosyltransferase</fullName>
        <ecNumber evidence="12">2.4.1.-</ecNumber>
    </recommendedName>
</protein>
<feature type="transmembrane region" description="Helical" evidence="12">
    <location>
        <begin position="273"/>
        <end position="294"/>
    </location>
</feature>
<keyword evidence="6 12" id="KW-0812">Transmembrane</keyword>
<keyword evidence="9 12" id="KW-0472">Membrane</keyword>
<dbReference type="InterPro" id="IPR005599">
    <property type="entry name" value="GPI_mannosylTrfase"/>
</dbReference>
<dbReference type="GO" id="GO:0005789">
    <property type="term" value="C:endoplasmic reticulum membrane"/>
    <property type="evidence" value="ECO:0007669"/>
    <property type="project" value="UniProtKB-SubCell"/>
</dbReference>
<feature type="transmembrane region" description="Helical" evidence="12">
    <location>
        <begin position="240"/>
        <end position="261"/>
    </location>
</feature>
<organism evidence="13 14">
    <name type="scientific">Aspergillus avenaceus</name>
    <dbReference type="NCBI Taxonomy" id="36643"/>
    <lineage>
        <taxon>Eukaryota</taxon>
        <taxon>Fungi</taxon>
        <taxon>Dikarya</taxon>
        <taxon>Ascomycota</taxon>
        <taxon>Pezizomycotina</taxon>
        <taxon>Eurotiomycetes</taxon>
        <taxon>Eurotiomycetidae</taxon>
        <taxon>Eurotiales</taxon>
        <taxon>Aspergillaceae</taxon>
        <taxon>Aspergillus</taxon>
        <taxon>Aspergillus subgen. Circumdati</taxon>
    </lineage>
</organism>
<name>A0A5N6TQ96_ASPAV</name>
<keyword evidence="14" id="KW-1185">Reference proteome</keyword>
<comment type="function">
    <text evidence="10">Mannosyltransferase that operates in the biosynthetic pathway of dolichol-linked oligosaccharides, the glycan precursors employed in protein asparagine (N)-glycosylation. The assembly of dolichol-linked oligosaccharides begins on the cytosolic side of the endoplasmic reticulum membrane and finishes in its lumen. The sequential addition of sugars to dolichol pyrophosphate produces dolichol-linked oligosaccharides containing fourteen sugars, including two GlcNAcs, nine mannoses and three glucoses. Once assembled, the oligosaccharide is transferred from the lipid to nascent proteins by oligosaccharyltransferases. In the lumen of the endoplasmic reticulum, adds the eighth mannose residue in an alpha-1,6 linkage onto Man(7)GlcNAc(2)-PP-dolichol to produce Man(8)GlcNAc(2)-PP-dolichol.</text>
</comment>
<dbReference type="UniPathway" id="UPA00378"/>
<dbReference type="Pfam" id="PF03901">
    <property type="entry name" value="Glyco_transf_22"/>
    <property type="match status" value="1"/>
</dbReference>
<evidence type="ECO:0000256" key="10">
    <source>
        <dbReference type="ARBA" id="ARBA00044721"/>
    </source>
</evidence>
<evidence type="ECO:0000256" key="6">
    <source>
        <dbReference type="ARBA" id="ARBA00022692"/>
    </source>
</evidence>
<feature type="transmembrane region" description="Helical" evidence="12">
    <location>
        <begin position="190"/>
        <end position="210"/>
    </location>
</feature>
<sequence length="478" mass="53597">MVDRQFLARVILGCFNAASLLSFATGLRRAFGKSTAIWYMLYQASQFHILYYASRTLSNMFAFGITTLALRCVLPEYPQALGSAVDRKRCRLSLCLLTIAGIIFRSELALLLATTTIVLFLTGRIGILRDIVPAGVLGLLLGLSTTVLIDSFFWQQFPLWPEFAAFVFNVIHGQSSAWGTHPWHFYFTNAIPRLLLNPLAYLIALPCALLQPSTRSAAAYLLIPSITFIFIYSFNPHKEWRFIVYTIPPLTAACALGASYIWTHRTKTVIHRLLSLAMVLSTLVSFFISTFVLLPASSANYPGAHALRVLHNHAHSTHPTISVHLCNLACQTGVTRFLEMPVRPAGSAPADSTLPEKLATSWRYDKTEDATLKSTQSFWAQFDYVLVEPDEEAKLRSMSDLMQWQDIDVVNGFAGLSIVRPSEAAGTVEEQVLQRFAGEETARFWSLGREFARNSFTRGWWVELKMEPKIKILKRITA</sequence>
<dbReference type="GO" id="GO:0006487">
    <property type="term" value="P:protein N-linked glycosylation"/>
    <property type="evidence" value="ECO:0007669"/>
    <property type="project" value="TreeGrafter"/>
</dbReference>
<keyword evidence="5 13" id="KW-0808">Transferase</keyword>
<evidence type="ECO:0000256" key="8">
    <source>
        <dbReference type="ARBA" id="ARBA00022989"/>
    </source>
</evidence>